<dbReference type="InterPro" id="IPR011035">
    <property type="entry name" value="Ribosomal_bL25/Gln-tRNA_synth"/>
</dbReference>
<evidence type="ECO:0000256" key="5">
    <source>
        <dbReference type="HAMAP-Rule" id="MF_01334"/>
    </source>
</evidence>
<keyword evidence="4 5" id="KW-0687">Ribonucleoprotein</keyword>
<dbReference type="InterPro" id="IPR037121">
    <property type="entry name" value="Ribosomal_bL25_C"/>
</dbReference>
<dbReference type="Pfam" id="PF14693">
    <property type="entry name" value="Ribosomal_TL5_C"/>
    <property type="match status" value="1"/>
</dbReference>
<keyword evidence="3 5" id="KW-0689">Ribosomal protein</keyword>
<keyword evidence="2 5" id="KW-0694">RNA-binding</keyword>
<dbReference type="GO" id="GO:0003735">
    <property type="term" value="F:structural constituent of ribosome"/>
    <property type="evidence" value="ECO:0007669"/>
    <property type="project" value="InterPro"/>
</dbReference>
<dbReference type="EMBL" id="WFLN01000012">
    <property type="protein sequence ID" value="KAB8027410.1"/>
    <property type="molecule type" value="Genomic_DNA"/>
</dbReference>
<comment type="caution">
    <text evidence="8">The sequence shown here is derived from an EMBL/GenBank/DDBJ whole genome shotgun (WGS) entry which is preliminary data.</text>
</comment>
<dbReference type="GO" id="GO:0022625">
    <property type="term" value="C:cytosolic large ribosomal subunit"/>
    <property type="evidence" value="ECO:0007669"/>
    <property type="project" value="TreeGrafter"/>
</dbReference>
<dbReference type="Proteomes" id="UP000442694">
    <property type="component" value="Unassembled WGS sequence"/>
</dbReference>
<dbReference type="CDD" id="cd00495">
    <property type="entry name" value="Ribosomal_L25_TL5_CTC"/>
    <property type="match status" value="1"/>
</dbReference>
<dbReference type="Pfam" id="PF01386">
    <property type="entry name" value="Ribosomal_L25p"/>
    <property type="match status" value="1"/>
</dbReference>
<dbReference type="AlphaFoldDB" id="A0A833JB45"/>
<dbReference type="PANTHER" id="PTHR33284">
    <property type="entry name" value="RIBOSOMAL PROTEIN L25/GLN-TRNA SYNTHETASE, ANTI-CODON-BINDING DOMAIN-CONTAINING PROTEIN"/>
    <property type="match status" value="1"/>
</dbReference>
<sequence length="200" mass="22435">MQTHHHTSMVMKFIGVFLMTLENIVIHAQVRESASKSTVRKRRQSGLVPGVLYRKGTATQIAISASNLPKEHTRSCVVKLVLNDEEKSVLMREVQVHPITDKPLHFDFQEVQANDVVRTHVPLNFVGLTREQEKEGAFNIRTRYLEVKSKLSNLPRSIEVDVSGLKVDQSVQLHDLKLAEGIVVRTGKGKNVALASLVKI</sequence>
<protein>
    <recommendedName>
        <fullName evidence="5">Large ribosomal subunit protein bL25</fullName>
    </recommendedName>
    <alternativeName>
        <fullName evidence="5">General stress protein CTC</fullName>
    </alternativeName>
</protein>
<dbReference type="InterPro" id="IPR020056">
    <property type="entry name" value="Rbsml_bL25/Gln-tRNA_synth_N"/>
</dbReference>
<evidence type="ECO:0000256" key="4">
    <source>
        <dbReference type="ARBA" id="ARBA00023274"/>
    </source>
</evidence>
<feature type="domain" description="Large ribosomal subunit protein bL25 beta" evidence="7">
    <location>
        <begin position="117"/>
        <end position="188"/>
    </location>
</feature>
<dbReference type="Gene3D" id="2.170.120.20">
    <property type="entry name" value="Ribosomal protein L25, beta domain"/>
    <property type="match status" value="1"/>
</dbReference>
<keyword evidence="1 5" id="KW-0699">rRNA-binding</keyword>
<reference evidence="8 9" key="1">
    <citation type="submission" date="2019-10" db="EMBL/GenBank/DDBJ databases">
        <title>New genus of Silvanigrellaceae.</title>
        <authorList>
            <person name="Pitt A."/>
            <person name="Hahn M.W."/>
        </authorList>
    </citation>
    <scope>NUCLEOTIDE SEQUENCE [LARGE SCALE GENOMIC DNA]</scope>
    <source>
        <strain evidence="8 9">33A1-SZDP</strain>
    </source>
</reference>
<dbReference type="HAMAP" id="MF_01334">
    <property type="entry name" value="Ribosomal_bL25_CTC"/>
    <property type="match status" value="1"/>
</dbReference>
<dbReference type="SUPFAM" id="SSF50715">
    <property type="entry name" value="Ribosomal protein L25-like"/>
    <property type="match status" value="1"/>
</dbReference>
<evidence type="ECO:0000256" key="3">
    <source>
        <dbReference type="ARBA" id="ARBA00022980"/>
    </source>
</evidence>
<evidence type="ECO:0000313" key="9">
    <source>
        <dbReference type="Proteomes" id="UP000442694"/>
    </source>
</evidence>
<evidence type="ECO:0000259" key="7">
    <source>
        <dbReference type="Pfam" id="PF14693"/>
    </source>
</evidence>
<dbReference type="InterPro" id="IPR029751">
    <property type="entry name" value="Ribosomal_L25_dom"/>
</dbReference>
<dbReference type="GO" id="GO:0008097">
    <property type="term" value="F:5S rRNA binding"/>
    <property type="evidence" value="ECO:0007669"/>
    <property type="project" value="InterPro"/>
</dbReference>
<dbReference type="InterPro" id="IPR020057">
    <property type="entry name" value="Ribosomal_bL25_b-dom"/>
</dbReference>
<dbReference type="Gene3D" id="2.40.240.10">
    <property type="entry name" value="Ribosomal Protein L25, Chain P"/>
    <property type="match status" value="1"/>
</dbReference>
<dbReference type="PANTHER" id="PTHR33284:SF1">
    <property type="entry name" value="RIBOSOMAL PROTEIN L25_GLN-TRNA SYNTHETASE, ANTI-CODON-BINDING DOMAIN-CONTAINING PROTEIN"/>
    <property type="match status" value="1"/>
</dbReference>
<proteinExistence type="inferred from homology"/>
<comment type="function">
    <text evidence="5">This is one of the proteins that binds to the 5S RNA in the ribosome where it forms part of the central protuberance.</text>
</comment>
<organism evidence="8 9">
    <name type="scientific">Fluviispira multicolorata</name>
    <dbReference type="NCBI Taxonomy" id="2654512"/>
    <lineage>
        <taxon>Bacteria</taxon>
        <taxon>Pseudomonadati</taxon>
        <taxon>Bdellovibrionota</taxon>
        <taxon>Oligoflexia</taxon>
        <taxon>Silvanigrellales</taxon>
        <taxon>Silvanigrellaceae</taxon>
        <taxon>Fluviispira</taxon>
    </lineage>
</organism>
<keyword evidence="9" id="KW-1185">Reference proteome</keyword>
<evidence type="ECO:0000313" key="8">
    <source>
        <dbReference type="EMBL" id="KAB8027410.1"/>
    </source>
</evidence>
<gene>
    <name evidence="5" type="primary">rplY</name>
    <name evidence="5" type="synonym">ctc</name>
    <name evidence="8" type="ORF">GCL57_14535</name>
</gene>
<evidence type="ECO:0000259" key="6">
    <source>
        <dbReference type="Pfam" id="PF01386"/>
    </source>
</evidence>
<evidence type="ECO:0000256" key="2">
    <source>
        <dbReference type="ARBA" id="ARBA00022884"/>
    </source>
</evidence>
<accession>A0A833JB45</accession>
<comment type="subunit">
    <text evidence="5">Part of the 50S ribosomal subunit; part of the 5S rRNA/L5/L18/L25 subcomplex. Contacts the 5S rRNA. Binds to the 5S rRNA independently of L5 and L18.</text>
</comment>
<dbReference type="InterPro" id="IPR001021">
    <property type="entry name" value="Ribosomal_bL25_long"/>
</dbReference>
<dbReference type="GO" id="GO:0006412">
    <property type="term" value="P:translation"/>
    <property type="evidence" value="ECO:0007669"/>
    <property type="project" value="UniProtKB-UniRule"/>
</dbReference>
<evidence type="ECO:0000256" key="1">
    <source>
        <dbReference type="ARBA" id="ARBA00022730"/>
    </source>
</evidence>
<dbReference type="NCBIfam" id="TIGR00731">
    <property type="entry name" value="bL25_bact_ctc"/>
    <property type="match status" value="1"/>
</dbReference>
<feature type="domain" description="Large ribosomal subunit protein bL25 L25" evidence="6">
    <location>
        <begin position="26"/>
        <end position="108"/>
    </location>
</feature>
<dbReference type="InterPro" id="IPR020930">
    <property type="entry name" value="Ribosomal_uL5_bac-type"/>
</dbReference>
<name>A0A833JB45_9BACT</name>
<comment type="similarity">
    <text evidence="5">Belongs to the bacterial ribosomal protein bL25 family. CTC subfamily.</text>
</comment>